<dbReference type="SUPFAM" id="SSF51206">
    <property type="entry name" value="cAMP-binding domain-like"/>
    <property type="match status" value="1"/>
</dbReference>
<dbReference type="Proteomes" id="UP000587760">
    <property type="component" value="Unassembled WGS sequence"/>
</dbReference>
<dbReference type="InterPro" id="IPR018490">
    <property type="entry name" value="cNMP-bd_dom_sf"/>
</dbReference>
<keyword evidence="3" id="KW-1185">Reference proteome</keyword>
<organism evidence="2 3">
    <name type="scientific">Spirochaeta isovalerica</name>
    <dbReference type="NCBI Taxonomy" id="150"/>
    <lineage>
        <taxon>Bacteria</taxon>
        <taxon>Pseudomonadati</taxon>
        <taxon>Spirochaetota</taxon>
        <taxon>Spirochaetia</taxon>
        <taxon>Spirochaetales</taxon>
        <taxon>Spirochaetaceae</taxon>
        <taxon>Spirochaeta</taxon>
    </lineage>
</organism>
<feature type="domain" description="Cyclic nucleotide-binding" evidence="1">
    <location>
        <begin position="1"/>
        <end position="114"/>
    </location>
</feature>
<gene>
    <name evidence="2" type="ORF">HNR50_001794</name>
</gene>
<dbReference type="RefSeq" id="WP_184745987.1">
    <property type="nucleotide sequence ID" value="NZ_JACHGJ010000002.1"/>
</dbReference>
<dbReference type="InterPro" id="IPR018488">
    <property type="entry name" value="cNMP-bd_CS"/>
</dbReference>
<dbReference type="CDD" id="cd00038">
    <property type="entry name" value="CAP_ED"/>
    <property type="match status" value="1"/>
</dbReference>
<protein>
    <recommendedName>
        <fullName evidence="1">Cyclic nucleotide-binding domain-containing protein</fullName>
    </recommendedName>
</protein>
<proteinExistence type="predicted"/>
<dbReference type="GO" id="GO:0005829">
    <property type="term" value="C:cytosol"/>
    <property type="evidence" value="ECO:0007669"/>
    <property type="project" value="TreeGrafter"/>
</dbReference>
<dbReference type="InterPro" id="IPR050397">
    <property type="entry name" value="Env_Response_Regulators"/>
</dbReference>
<accession>A0A841R8K5</accession>
<dbReference type="EMBL" id="JACHGJ010000002">
    <property type="protein sequence ID" value="MBB6480136.1"/>
    <property type="molecule type" value="Genomic_DNA"/>
</dbReference>
<dbReference type="Gene3D" id="2.60.120.10">
    <property type="entry name" value="Jelly Rolls"/>
    <property type="match status" value="1"/>
</dbReference>
<dbReference type="AlphaFoldDB" id="A0A841R8K5"/>
<dbReference type="PANTHER" id="PTHR24567:SF74">
    <property type="entry name" value="HTH-TYPE TRANSCRIPTIONAL REGULATOR ARCR"/>
    <property type="match status" value="1"/>
</dbReference>
<dbReference type="GO" id="GO:0003700">
    <property type="term" value="F:DNA-binding transcription factor activity"/>
    <property type="evidence" value="ECO:0007669"/>
    <property type="project" value="TreeGrafter"/>
</dbReference>
<dbReference type="InterPro" id="IPR014710">
    <property type="entry name" value="RmlC-like_jellyroll"/>
</dbReference>
<evidence type="ECO:0000259" key="1">
    <source>
        <dbReference type="PROSITE" id="PS50042"/>
    </source>
</evidence>
<dbReference type="InterPro" id="IPR000595">
    <property type="entry name" value="cNMP-bd_dom"/>
</dbReference>
<dbReference type="PRINTS" id="PR00103">
    <property type="entry name" value="CAMPKINASE"/>
</dbReference>
<comment type="caution">
    <text evidence="2">The sequence shown here is derived from an EMBL/GenBank/DDBJ whole genome shotgun (WGS) entry which is preliminary data.</text>
</comment>
<evidence type="ECO:0000313" key="3">
    <source>
        <dbReference type="Proteomes" id="UP000587760"/>
    </source>
</evidence>
<dbReference type="Pfam" id="PF00027">
    <property type="entry name" value="cNMP_binding"/>
    <property type="match status" value="1"/>
</dbReference>
<reference evidence="2 3" key="1">
    <citation type="submission" date="2020-08" db="EMBL/GenBank/DDBJ databases">
        <title>Genomic Encyclopedia of Type Strains, Phase IV (KMG-IV): sequencing the most valuable type-strain genomes for metagenomic binning, comparative biology and taxonomic classification.</title>
        <authorList>
            <person name="Goeker M."/>
        </authorList>
    </citation>
    <scope>NUCLEOTIDE SEQUENCE [LARGE SCALE GENOMIC DNA]</scope>
    <source>
        <strain evidence="2 3">DSM 2461</strain>
    </source>
</reference>
<dbReference type="SMART" id="SM00100">
    <property type="entry name" value="cNMP"/>
    <property type="match status" value="1"/>
</dbReference>
<sequence>MKLNGNVFNKFIQNIDSKQMIFREGDSGNQMFLIVEGEVEIRKKTTEKSTTTLATLKKGDFFGEMAMVERKPRSASAIAVTDCKLLALDQNAFMTLIEQNSDFAVRMIKVLATRLRRTNLLVEQVMGSDIEKQVFLGIGDYFSHTGSMTDLSANNGVMITVDDFAKWASRHLGIPESSIPNAIAGLIKRKVVHRVPGSDDDTHVFIEKRIILRMQ</sequence>
<name>A0A841R8K5_9SPIO</name>
<dbReference type="PANTHER" id="PTHR24567">
    <property type="entry name" value="CRP FAMILY TRANSCRIPTIONAL REGULATORY PROTEIN"/>
    <property type="match status" value="1"/>
</dbReference>
<evidence type="ECO:0000313" key="2">
    <source>
        <dbReference type="EMBL" id="MBB6480136.1"/>
    </source>
</evidence>
<dbReference type="PROSITE" id="PS50042">
    <property type="entry name" value="CNMP_BINDING_3"/>
    <property type="match status" value="1"/>
</dbReference>
<dbReference type="PROSITE" id="PS00889">
    <property type="entry name" value="CNMP_BINDING_2"/>
    <property type="match status" value="1"/>
</dbReference>